<evidence type="ECO:0000259" key="5">
    <source>
        <dbReference type="PROSITE" id="PS50893"/>
    </source>
</evidence>
<evidence type="ECO:0000256" key="2">
    <source>
        <dbReference type="ARBA" id="ARBA00022448"/>
    </source>
</evidence>
<dbReference type="InterPro" id="IPR003593">
    <property type="entry name" value="AAA+_ATPase"/>
</dbReference>
<dbReference type="InterPro" id="IPR050153">
    <property type="entry name" value="Metal_Ion_Import_ABC"/>
</dbReference>
<dbReference type="GO" id="GO:0016887">
    <property type="term" value="F:ATP hydrolysis activity"/>
    <property type="evidence" value="ECO:0007669"/>
    <property type="project" value="InterPro"/>
</dbReference>
<dbReference type="Pfam" id="PF00005">
    <property type="entry name" value="ABC_tran"/>
    <property type="match status" value="1"/>
</dbReference>
<dbReference type="GO" id="GO:0005524">
    <property type="term" value="F:ATP binding"/>
    <property type="evidence" value="ECO:0007669"/>
    <property type="project" value="UniProtKB-KW"/>
</dbReference>
<sequence>MAIIECKNVTLGYDGLVAVSDLNFSVEEQDYFCIIGDNGTGKSTLLKALLGLKRVSSGSIVLGDGLRRNQIGYLAQQTEVQKEFPASVREVILSGCMNKRGLRPFYSAADKKRVEAAMETLSISRLKGKCYKELSGGQQQRVLLARALCAAERLLVLDEPTTGLDPQMTTEFFSFIRQMNAEQGIAVIMVTHDTHCAVKYSKHILHLLENDAFFGTTEEYIDSELGKKYIGGHRHD</sequence>
<dbReference type="SMART" id="SM00382">
    <property type="entry name" value="AAA"/>
    <property type="match status" value="1"/>
</dbReference>
<dbReference type="RefSeq" id="WP_226393369.1">
    <property type="nucleotide sequence ID" value="NZ_JADCKB010000023.1"/>
</dbReference>
<dbReference type="Gene3D" id="3.40.50.300">
    <property type="entry name" value="P-loop containing nucleotide triphosphate hydrolases"/>
    <property type="match status" value="1"/>
</dbReference>
<evidence type="ECO:0000256" key="3">
    <source>
        <dbReference type="ARBA" id="ARBA00022741"/>
    </source>
</evidence>
<proteinExistence type="inferred from homology"/>
<evidence type="ECO:0000313" key="7">
    <source>
        <dbReference type="Proteomes" id="UP000806542"/>
    </source>
</evidence>
<dbReference type="InterPro" id="IPR027417">
    <property type="entry name" value="P-loop_NTPase"/>
</dbReference>
<dbReference type="PANTHER" id="PTHR42734:SF17">
    <property type="entry name" value="METAL TRANSPORT SYSTEM ATP-BINDING PROTEIN TM_0124-RELATED"/>
    <property type="match status" value="1"/>
</dbReference>
<comment type="caution">
    <text evidence="6">The sequence shown here is derived from an EMBL/GenBank/DDBJ whole genome shotgun (WGS) entry which is preliminary data.</text>
</comment>
<dbReference type="PROSITE" id="PS00211">
    <property type="entry name" value="ABC_TRANSPORTER_1"/>
    <property type="match status" value="1"/>
</dbReference>
<evidence type="ECO:0000256" key="4">
    <source>
        <dbReference type="ARBA" id="ARBA00022840"/>
    </source>
</evidence>
<dbReference type="InterPro" id="IPR003439">
    <property type="entry name" value="ABC_transporter-like_ATP-bd"/>
</dbReference>
<dbReference type="PROSITE" id="PS50893">
    <property type="entry name" value="ABC_TRANSPORTER_2"/>
    <property type="match status" value="1"/>
</dbReference>
<reference evidence="6" key="1">
    <citation type="submission" date="2020-10" db="EMBL/GenBank/DDBJ databases">
        <title>ChiBAC.</title>
        <authorList>
            <person name="Zenner C."/>
            <person name="Hitch T.C.A."/>
            <person name="Clavel T."/>
        </authorList>
    </citation>
    <scope>NUCLEOTIDE SEQUENCE</scope>
    <source>
        <strain evidence="6">DSM 107454</strain>
    </source>
</reference>
<feature type="domain" description="ABC transporter" evidence="5">
    <location>
        <begin position="4"/>
        <end position="234"/>
    </location>
</feature>
<dbReference type="AlphaFoldDB" id="A0A9D5M1Y6"/>
<dbReference type="EMBL" id="JADCKB010000023">
    <property type="protein sequence ID" value="MBE5040815.1"/>
    <property type="molecule type" value="Genomic_DNA"/>
</dbReference>
<dbReference type="SUPFAM" id="SSF52540">
    <property type="entry name" value="P-loop containing nucleoside triphosphate hydrolases"/>
    <property type="match status" value="1"/>
</dbReference>
<keyword evidence="4 6" id="KW-0067">ATP-binding</keyword>
<comment type="similarity">
    <text evidence="1">Belongs to the ABC transporter superfamily.</text>
</comment>
<dbReference type="InterPro" id="IPR017871">
    <property type="entry name" value="ABC_transporter-like_CS"/>
</dbReference>
<gene>
    <name evidence="6" type="ORF">INF28_10125</name>
</gene>
<organism evidence="6 7">
    <name type="scientific">Ructibacterium gallinarum</name>
    <dbReference type="NCBI Taxonomy" id="2779355"/>
    <lineage>
        <taxon>Bacteria</taxon>
        <taxon>Bacillati</taxon>
        <taxon>Bacillota</taxon>
        <taxon>Clostridia</taxon>
        <taxon>Eubacteriales</taxon>
        <taxon>Oscillospiraceae</taxon>
        <taxon>Ructibacterium</taxon>
    </lineage>
</organism>
<evidence type="ECO:0000256" key="1">
    <source>
        <dbReference type="ARBA" id="ARBA00005417"/>
    </source>
</evidence>
<keyword evidence="7" id="KW-1185">Reference proteome</keyword>
<dbReference type="CDD" id="cd03235">
    <property type="entry name" value="ABC_Metallic_Cations"/>
    <property type="match status" value="1"/>
</dbReference>
<protein>
    <submittedName>
        <fullName evidence="6">ABC transporter ATP-binding protein</fullName>
    </submittedName>
</protein>
<dbReference type="PANTHER" id="PTHR42734">
    <property type="entry name" value="METAL TRANSPORT SYSTEM ATP-BINDING PROTEIN TM_0124-RELATED"/>
    <property type="match status" value="1"/>
</dbReference>
<keyword evidence="2" id="KW-0813">Transport</keyword>
<keyword evidence="3" id="KW-0547">Nucleotide-binding</keyword>
<dbReference type="Proteomes" id="UP000806542">
    <property type="component" value="Unassembled WGS sequence"/>
</dbReference>
<accession>A0A9D5M1Y6</accession>
<name>A0A9D5M1Y6_9FIRM</name>
<evidence type="ECO:0000313" key="6">
    <source>
        <dbReference type="EMBL" id="MBE5040815.1"/>
    </source>
</evidence>